<evidence type="ECO:0000256" key="1">
    <source>
        <dbReference type="SAM" id="MobiDB-lite"/>
    </source>
</evidence>
<protein>
    <recommendedName>
        <fullName evidence="4">Diiron oxygenase</fullName>
    </recommendedName>
</protein>
<dbReference type="RefSeq" id="WP_069572920.1">
    <property type="nucleotide sequence ID" value="NZ_CP017157.1"/>
</dbReference>
<sequence>MSSTPVSAPVAPGGRAGPPPAFERDLLHQLTRRWGKRVAVKKDELDLDGHFDTQLPDFPDHLVPLLALPGAAPLDAEARGRILSASWIAYNAKTTAIEDEVILPACRLMLQDHIPVRRDEAAVAALHQTIIDEHYHILMCQNAASVTRRRRALADLAFDPQGWSVVRALEERRRELTGPARDLVEIAFALAAETTINAFLSTISTEFGIQPMNRLTVDLHRRDESGHAVVFRELAVSLYGALSPDERELFKDALVQGLDAFRAPDFDPWVGVAAAGGMAVTADELSDAAAGRPAAPRDTGPLQSLLADLGLSEDLGPALAVPATTPARRS</sequence>
<dbReference type="OrthoDB" id="581579at2"/>
<evidence type="ECO:0000313" key="3">
    <source>
        <dbReference type="Proteomes" id="UP000094094"/>
    </source>
</evidence>
<dbReference type="GO" id="GO:0016491">
    <property type="term" value="F:oxidoreductase activity"/>
    <property type="evidence" value="ECO:0007669"/>
    <property type="project" value="InterPro"/>
</dbReference>
<feature type="region of interest" description="Disordered" evidence="1">
    <location>
        <begin position="1"/>
        <end position="22"/>
    </location>
</feature>
<gene>
    <name evidence="2" type="ORF">SL103_34475</name>
</gene>
<name>A0A1D7VV87_9ACTN</name>
<accession>A0A1D7VV87</accession>
<dbReference type="Gene3D" id="1.10.620.20">
    <property type="entry name" value="Ribonucleotide Reductase, subunit A"/>
    <property type="match status" value="1"/>
</dbReference>
<dbReference type="InterPro" id="IPR025859">
    <property type="entry name" value="AurF/CmlI"/>
</dbReference>
<dbReference type="Proteomes" id="UP000094094">
    <property type="component" value="Chromosome"/>
</dbReference>
<dbReference type="Pfam" id="PF11583">
    <property type="entry name" value="AurF"/>
    <property type="match status" value="1"/>
</dbReference>
<dbReference type="KEGG" id="slc:SL103_34475"/>
<proteinExistence type="predicted"/>
<keyword evidence="3" id="KW-1185">Reference proteome</keyword>
<dbReference type="InterPro" id="IPR012348">
    <property type="entry name" value="RNR-like"/>
</dbReference>
<evidence type="ECO:0000313" key="2">
    <source>
        <dbReference type="EMBL" id="AOP50675.1"/>
    </source>
</evidence>
<evidence type="ECO:0008006" key="4">
    <source>
        <dbReference type="Google" id="ProtNLM"/>
    </source>
</evidence>
<reference evidence="2 3" key="1">
    <citation type="submission" date="2016-09" db="EMBL/GenBank/DDBJ databases">
        <title>Complete genome sequencing of Streptomyces lydicus 103 and metabolic pathways analysis of antibiotic biosynthesis.</title>
        <authorList>
            <person name="Jia N."/>
            <person name="Ding M.-Z."/>
            <person name="Gao F."/>
            <person name="Yuan Y.-J."/>
        </authorList>
    </citation>
    <scope>NUCLEOTIDE SEQUENCE [LARGE SCALE GENOMIC DNA]</scope>
    <source>
        <strain evidence="2 3">103</strain>
    </source>
</reference>
<feature type="compositionally biased region" description="Low complexity" evidence="1">
    <location>
        <begin position="1"/>
        <end position="13"/>
    </location>
</feature>
<dbReference type="EMBL" id="CP017157">
    <property type="protein sequence ID" value="AOP50675.1"/>
    <property type="molecule type" value="Genomic_DNA"/>
</dbReference>
<organism evidence="2 3">
    <name type="scientific">Streptomyces lydicus</name>
    <dbReference type="NCBI Taxonomy" id="47763"/>
    <lineage>
        <taxon>Bacteria</taxon>
        <taxon>Bacillati</taxon>
        <taxon>Actinomycetota</taxon>
        <taxon>Actinomycetes</taxon>
        <taxon>Kitasatosporales</taxon>
        <taxon>Streptomycetaceae</taxon>
        <taxon>Streptomyces</taxon>
    </lineage>
</organism>
<dbReference type="AlphaFoldDB" id="A0A1D7VV87"/>